<evidence type="ECO:0000256" key="1">
    <source>
        <dbReference type="ARBA" id="ARBA00000799"/>
    </source>
</evidence>
<dbReference type="OrthoDB" id="9806579at2"/>
<dbReference type="InterPro" id="IPR044250">
    <property type="entry name" value="MenF-like"/>
</dbReference>
<dbReference type="SUPFAM" id="SSF56322">
    <property type="entry name" value="ADC synthase"/>
    <property type="match status" value="1"/>
</dbReference>
<dbReference type="Gene3D" id="3.60.120.10">
    <property type="entry name" value="Anthranilate synthase"/>
    <property type="match status" value="1"/>
</dbReference>
<keyword evidence="5" id="KW-0474">Menaquinone biosynthesis</keyword>
<comment type="function">
    <text evidence="5">Catalyzes the conversion of chorismate to isochorismate.</text>
</comment>
<feature type="binding site" evidence="5">
    <location>
        <position position="284"/>
    </location>
    <ligand>
        <name>Mg(2+)</name>
        <dbReference type="ChEBI" id="CHEBI:18420"/>
    </ligand>
</feature>
<dbReference type="FunFam" id="3.60.120.10:FF:000002">
    <property type="entry name" value="Isochorismate synthase MenF"/>
    <property type="match status" value="1"/>
</dbReference>
<gene>
    <name evidence="5 7" type="primary">menF</name>
    <name evidence="7" type="ORF">GBAG_1111</name>
</gene>
<dbReference type="PANTHER" id="PTHR47253:SF4">
    <property type="entry name" value="ISOCHORISMATE SYNTHASE 2, CHLOROPLASTIC"/>
    <property type="match status" value="1"/>
</dbReference>
<dbReference type="InterPro" id="IPR004561">
    <property type="entry name" value="IsoChor_synthase"/>
</dbReference>
<dbReference type="UniPathway" id="UPA01057">
    <property type="reaction ID" value="UER00163"/>
</dbReference>
<dbReference type="eggNOG" id="COG1169">
    <property type="taxonomic scope" value="Bacteria"/>
</dbReference>
<dbReference type="PANTHER" id="PTHR47253">
    <property type="match status" value="1"/>
</dbReference>
<comment type="catalytic activity">
    <reaction evidence="1 5">
        <text>chorismate = isochorismate</text>
        <dbReference type="Rhea" id="RHEA:18985"/>
        <dbReference type="ChEBI" id="CHEBI:29748"/>
        <dbReference type="ChEBI" id="CHEBI:29780"/>
        <dbReference type="EC" id="5.4.4.2"/>
    </reaction>
</comment>
<dbReference type="GO" id="GO:0009234">
    <property type="term" value="P:menaquinone biosynthetic process"/>
    <property type="evidence" value="ECO:0007669"/>
    <property type="project" value="UniProtKB-UniRule"/>
</dbReference>
<dbReference type="GO" id="GO:0000287">
    <property type="term" value="F:magnesium ion binding"/>
    <property type="evidence" value="ECO:0007669"/>
    <property type="project" value="UniProtKB-UniRule"/>
</dbReference>
<feature type="active site" description="Proton donor" evidence="5">
    <location>
        <position position="240"/>
    </location>
</feature>
<dbReference type="EMBL" id="JMPI01000022">
    <property type="protein sequence ID" value="KFC82742.1"/>
    <property type="molecule type" value="Genomic_DNA"/>
</dbReference>
<evidence type="ECO:0000313" key="7">
    <source>
        <dbReference type="EMBL" id="KFC82742.1"/>
    </source>
</evidence>
<dbReference type="Proteomes" id="UP000028653">
    <property type="component" value="Unassembled WGS sequence"/>
</dbReference>
<evidence type="ECO:0000313" key="8">
    <source>
        <dbReference type="Proteomes" id="UP000028653"/>
    </source>
</evidence>
<comment type="pathway">
    <text evidence="5">Quinol/quinone metabolism; 1,4-dihydroxy-2-naphthoate biosynthesis; 1,4-dihydroxy-2-naphthoate from chorismate: step 1/7.</text>
</comment>
<dbReference type="InterPro" id="IPR034681">
    <property type="entry name" value="MenF"/>
</dbReference>
<dbReference type="HAMAP" id="MF_01935">
    <property type="entry name" value="MenF"/>
    <property type="match status" value="1"/>
</dbReference>
<evidence type="ECO:0000256" key="2">
    <source>
        <dbReference type="ARBA" id="ARBA00005297"/>
    </source>
</evidence>
<keyword evidence="5" id="KW-0479">Metal-binding</keyword>
<keyword evidence="4 5" id="KW-0413">Isomerase</keyword>
<evidence type="ECO:0000256" key="3">
    <source>
        <dbReference type="ARBA" id="ARBA00022842"/>
    </source>
</evidence>
<proteinExistence type="inferred from homology"/>
<comment type="similarity">
    <text evidence="2 5">Belongs to the isochorismate synthase family.</text>
</comment>
<feature type="binding site" evidence="5">
    <location>
        <position position="416"/>
    </location>
    <ligand>
        <name>Mg(2+)</name>
        <dbReference type="ChEBI" id="CHEBI:18420"/>
    </ligand>
</feature>
<dbReference type="RefSeq" id="WP_034494059.1">
    <property type="nucleotide sequence ID" value="NZ_JMPI01000022.1"/>
</dbReference>
<dbReference type="STRING" id="1006004.GBAG_1111"/>
<comment type="caution">
    <text evidence="7">The sequence shown here is derived from an EMBL/GenBank/DDBJ whole genome shotgun (WGS) entry which is preliminary data.</text>
</comment>
<protein>
    <recommendedName>
        <fullName evidence="5">Isochorismate synthase MenF</fullName>
        <ecNumber evidence="5">5.4.4.2</ecNumber>
    </recommendedName>
    <alternativeName>
        <fullName evidence="5">Isochorismate mutase</fullName>
    </alternativeName>
</protein>
<dbReference type="UniPathway" id="UPA00079"/>
<feature type="domain" description="Chorismate-utilising enzyme C-terminal" evidence="6">
    <location>
        <begin position="169"/>
        <end position="420"/>
    </location>
</feature>
<dbReference type="GO" id="GO:0008909">
    <property type="term" value="F:isochorismate synthase activity"/>
    <property type="evidence" value="ECO:0007669"/>
    <property type="project" value="UniProtKB-UniRule"/>
</dbReference>
<name>A0A085GG97_9ENTR</name>
<organism evidence="7 8">
    <name type="scientific">Buttiauxella agrestis ATCC 33320</name>
    <dbReference type="NCBI Taxonomy" id="1006004"/>
    <lineage>
        <taxon>Bacteria</taxon>
        <taxon>Pseudomonadati</taxon>
        <taxon>Pseudomonadota</taxon>
        <taxon>Gammaproteobacteria</taxon>
        <taxon>Enterobacterales</taxon>
        <taxon>Enterobacteriaceae</taxon>
        <taxon>Buttiauxella</taxon>
    </lineage>
</organism>
<dbReference type="NCBIfam" id="NF011588">
    <property type="entry name" value="PRK15012.1"/>
    <property type="match status" value="1"/>
</dbReference>
<sequence>MNSVVVALQQLQLALNAEFADAPGLEQLSVAISLSDASDALAWLTSQRLYPQFYWQQRNGDDEIAALGALRNFETLDAASAFLNDYADQPTLRITGVNAFSPTTSCLFLPRLEWRRIGGSAYLYLHLYSETSLQDDAREARHFLEQLLPAKLLPSQRLNCVGEQHIPTQPEWHQLIERATTAIEQHELDKVVLARVTDLQFTSAVSAAGFMAASRRVNLNCYHFLMVFDASHAFLGSSPERLWRRIDCALRTEALAGTVSNHPDEHRAWSLGQWLLKDDKNQRENMLVVEDICQRLQKSVGAIDVLPPQIVRLRKVQHLRRCIWTELAKPDDAQCLALLQPTAAVAGLPRDVAHQFITQYEPFEREWYAGSAGYISQRQAEFCVALRSAKVTNNMVRLYAGAGIVAGSDAAEEWQEIENKAAGLRTLLTKTTF</sequence>
<accession>A0A085GG97</accession>
<dbReference type="NCBIfam" id="TIGR00543">
    <property type="entry name" value="isochor_syn"/>
    <property type="match status" value="1"/>
</dbReference>
<dbReference type="InterPro" id="IPR015890">
    <property type="entry name" value="Chorismate_C"/>
</dbReference>
<comment type="cofactor">
    <cofactor evidence="5">
        <name>Mg(2+)</name>
        <dbReference type="ChEBI" id="CHEBI:18420"/>
    </cofactor>
</comment>
<feature type="active site" description="Proton acceptor" evidence="5">
    <location>
        <position position="190"/>
    </location>
</feature>
<evidence type="ECO:0000259" key="6">
    <source>
        <dbReference type="Pfam" id="PF00425"/>
    </source>
</evidence>
<evidence type="ECO:0000256" key="5">
    <source>
        <dbReference type="HAMAP-Rule" id="MF_01935"/>
    </source>
</evidence>
<dbReference type="InterPro" id="IPR005801">
    <property type="entry name" value="ADC_synthase"/>
</dbReference>
<keyword evidence="3 5" id="KW-0460">Magnesium</keyword>
<evidence type="ECO:0000256" key="4">
    <source>
        <dbReference type="ARBA" id="ARBA00023235"/>
    </source>
</evidence>
<comment type="pathway">
    <text evidence="5">Quinol/quinone metabolism; menaquinone biosynthesis.</text>
</comment>
<dbReference type="AlphaFoldDB" id="A0A085GG97"/>
<dbReference type="EC" id="5.4.4.2" evidence="5"/>
<keyword evidence="8" id="KW-1185">Reference proteome</keyword>
<reference evidence="7 8" key="1">
    <citation type="submission" date="2014-05" db="EMBL/GenBank/DDBJ databases">
        <title>ATOL: Assembling a taxonomically balanced genome-scale reconstruction of the evolutionary history of the Enterobacteriaceae.</title>
        <authorList>
            <person name="Plunkett G.III."/>
            <person name="Neeno-Eckwall E.C."/>
            <person name="Glasner J.D."/>
            <person name="Perna N.T."/>
        </authorList>
    </citation>
    <scope>NUCLEOTIDE SEQUENCE [LARGE SCALE GENOMIC DNA]</scope>
    <source>
        <strain evidence="7 8">ATCC 33320</strain>
    </source>
</reference>
<dbReference type="Pfam" id="PF00425">
    <property type="entry name" value="Chorismate_bind"/>
    <property type="match status" value="1"/>
</dbReference>